<keyword evidence="10" id="KW-1015">Disulfide bond</keyword>
<dbReference type="InterPro" id="IPR049134">
    <property type="entry name" value="MCLN_ECD"/>
</dbReference>
<evidence type="ECO:0000256" key="11">
    <source>
        <dbReference type="ARBA" id="ARBA00023303"/>
    </source>
</evidence>
<dbReference type="PANTHER" id="PTHR12127:SF7">
    <property type="entry name" value="SD02261P"/>
    <property type="match status" value="1"/>
</dbReference>
<evidence type="ECO:0000256" key="6">
    <source>
        <dbReference type="ARBA" id="ARBA00022753"/>
    </source>
</evidence>
<evidence type="ECO:0000256" key="7">
    <source>
        <dbReference type="ARBA" id="ARBA00022989"/>
    </source>
</evidence>
<evidence type="ECO:0000256" key="2">
    <source>
        <dbReference type="ARBA" id="ARBA00004651"/>
    </source>
</evidence>
<evidence type="ECO:0000259" key="15">
    <source>
        <dbReference type="Pfam" id="PF21381"/>
    </source>
</evidence>
<evidence type="ECO:0000256" key="13">
    <source>
        <dbReference type="SAM" id="Phobius"/>
    </source>
</evidence>
<dbReference type="InterPro" id="IPR039031">
    <property type="entry name" value="Mucolipin"/>
</dbReference>
<feature type="domain" description="Polycystin cation channel PKD1/PKD2" evidence="14">
    <location>
        <begin position="390"/>
        <end position="516"/>
    </location>
</feature>
<keyword evidence="7 13" id="KW-1133">Transmembrane helix</keyword>
<dbReference type="Pfam" id="PF08016">
    <property type="entry name" value="PKD_channel"/>
    <property type="match status" value="1"/>
</dbReference>
<keyword evidence="9 13" id="KW-0472">Membrane</keyword>
<evidence type="ECO:0000256" key="10">
    <source>
        <dbReference type="ARBA" id="ARBA00023157"/>
    </source>
</evidence>
<dbReference type="InterPro" id="IPR013122">
    <property type="entry name" value="PKD1_2_channel"/>
</dbReference>
<dbReference type="Gene3D" id="1.10.287.70">
    <property type="match status" value="1"/>
</dbReference>
<evidence type="ECO:0000256" key="5">
    <source>
        <dbReference type="ARBA" id="ARBA00022692"/>
    </source>
</evidence>
<evidence type="ECO:0000256" key="4">
    <source>
        <dbReference type="ARBA" id="ARBA00022475"/>
    </source>
</evidence>
<feature type="transmembrane region" description="Helical" evidence="13">
    <location>
        <begin position="292"/>
        <end position="313"/>
    </location>
</feature>
<evidence type="ECO:0000256" key="12">
    <source>
        <dbReference type="ARBA" id="ARBA00036634"/>
    </source>
</evidence>
<evidence type="ECO:0000313" key="16">
    <source>
        <dbReference type="EMBL" id="KAK7580221.1"/>
    </source>
</evidence>
<feature type="domain" description="Mucolipin extracytosolic" evidence="15">
    <location>
        <begin position="99"/>
        <end position="276"/>
    </location>
</feature>
<evidence type="ECO:0000256" key="3">
    <source>
        <dbReference type="ARBA" id="ARBA00022448"/>
    </source>
</evidence>
<comment type="subcellular location">
    <subcellularLocation>
        <location evidence="2">Cell membrane</location>
        <topology evidence="2">Multi-pass membrane protein</topology>
    </subcellularLocation>
    <subcellularLocation>
        <location evidence="1">Endosome membrane</location>
        <topology evidence="1">Multi-pass membrane protein</topology>
    </subcellularLocation>
</comment>
<dbReference type="EMBL" id="JBBCAQ010000034">
    <property type="protein sequence ID" value="KAK7580221.1"/>
    <property type="molecule type" value="Genomic_DNA"/>
</dbReference>
<comment type="catalytic activity">
    <reaction evidence="12">
        <text>Ca(2+)(in) = Ca(2+)(out)</text>
        <dbReference type="Rhea" id="RHEA:29671"/>
        <dbReference type="ChEBI" id="CHEBI:29108"/>
    </reaction>
</comment>
<organism evidence="16 17">
    <name type="scientific">Parthenolecanium corni</name>
    <dbReference type="NCBI Taxonomy" id="536013"/>
    <lineage>
        <taxon>Eukaryota</taxon>
        <taxon>Metazoa</taxon>
        <taxon>Ecdysozoa</taxon>
        <taxon>Arthropoda</taxon>
        <taxon>Hexapoda</taxon>
        <taxon>Insecta</taxon>
        <taxon>Pterygota</taxon>
        <taxon>Neoptera</taxon>
        <taxon>Paraneoptera</taxon>
        <taxon>Hemiptera</taxon>
        <taxon>Sternorrhyncha</taxon>
        <taxon>Coccoidea</taxon>
        <taxon>Coccidae</taxon>
        <taxon>Parthenolecanium</taxon>
    </lineage>
</organism>
<evidence type="ECO:0000313" key="17">
    <source>
        <dbReference type="Proteomes" id="UP001367676"/>
    </source>
</evidence>
<dbReference type="PANTHER" id="PTHR12127">
    <property type="entry name" value="MUCOLIPIN"/>
    <property type="match status" value="1"/>
</dbReference>
<keyword evidence="3" id="KW-0813">Transport</keyword>
<comment type="caution">
    <text evidence="16">The sequence shown here is derived from an EMBL/GenBank/DDBJ whole genome shotgun (WGS) entry which is preliminary data.</text>
</comment>
<keyword evidence="4" id="KW-1003">Cell membrane</keyword>
<keyword evidence="8" id="KW-0406">Ion transport</keyword>
<reference evidence="16 17" key="1">
    <citation type="submission" date="2024-03" db="EMBL/GenBank/DDBJ databases">
        <title>Adaptation during the transition from Ophiocordyceps entomopathogen to insect associate is accompanied by gene loss and intensified selection.</title>
        <authorList>
            <person name="Ward C.M."/>
            <person name="Onetto C.A."/>
            <person name="Borneman A.R."/>
        </authorList>
    </citation>
    <scope>NUCLEOTIDE SEQUENCE [LARGE SCALE GENOMIC DNA]</scope>
    <source>
        <strain evidence="16">AWRI1</strain>
        <tissue evidence="16">Single Adult Female</tissue>
    </source>
</reference>
<keyword evidence="17" id="KW-1185">Reference proteome</keyword>
<feature type="transmembrane region" description="Helical" evidence="13">
    <location>
        <begin position="423"/>
        <end position="442"/>
    </location>
</feature>
<evidence type="ECO:0000256" key="8">
    <source>
        <dbReference type="ARBA" id="ARBA00023065"/>
    </source>
</evidence>
<keyword evidence="5 13" id="KW-0812">Transmembrane</keyword>
<feature type="transmembrane region" description="Helical" evidence="13">
    <location>
        <begin position="343"/>
        <end position="363"/>
    </location>
</feature>
<dbReference type="GO" id="GO:0005765">
    <property type="term" value="C:lysosomal membrane"/>
    <property type="evidence" value="ECO:0007669"/>
    <property type="project" value="TreeGrafter"/>
</dbReference>
<dbReference type="GO" id="GO:0010008">
    <property type="term" value="C:endosome membrane"/>
    <property type="evidence" value="ECO:0007669"/>
    <property type="project" value="UniProtKB-SubCell"/>
</dbReference>
<dbReference type="AlphaFoldDB" id="A0AAN9TBR6"/>
<accession>A0AAN9TBR6</accession>
<name>A0AAN9TBR6_9HEMI</name>
<dbReference type="Proteomes" id="UP001367676">
    <property type="component" value="Unassembled WGS sequence"/>
</dbReference>
<keyword evidence="6" id="KW-0967">Endosome</keyword>
<dbReference type="GO" id="GO:0072345">
    <property type="term" value="F:NAADP-sensitive calcium-release channel activity"/>
    <property type="evidence" value="ECO:0007669"/>
    <property type="project" value="TreeGrafter"/>
</dbReference>
<evidence type="ECO:0000259" key="14">
    <source>
        <dbReference type="Pfam" id="PF08016"/>
    </source>
</evidence>
<dbReference type="GO" id="GO:0005886">
    <property type="term" value="C:plasma membrane"/>
    <property type="evidence" value="ECO:0007669"/>
    <property type="project" value="UniProtKB-SubCell"/>
</dbReference>
<evidence type="ECO:0008006" key="18">
    <source>
        <dbReference type="Google" id="ProtNLM"/>
    </source>
</evidence>
<gene>
    <name evidence="16" type="ORF">V9T40_000850</name>
</gene>
<feature type="transmembrane region" description="Helical" evidence="13">
    <location>
        <begin position="488"/>
        <end position="510"/>
    </location>
</feature>
<evidence type="ECO:0000256" key="9">
    <source>
        <dbReference type="ARBA" id="ARBA00023136"/>
    </source>
</evidence>
<dbReference type="Pfam" id="PF21381">
    <property type="entry name" value="MCLN_ECD"/>
    <property type="match status" value="1"/>
</dbReference>
<proteinExistence type="predicted"/>
<protein>
    <recommendedName>
        <fullName evidence="18">Polycystin cation channel PKD1/PKD2 domain-containing protein</fullName>
    </recommendedName>
</protein>
<sequence length="573" mass="67557">MNSPELTLRRQNVDQNKDGDETLIGNPCSSINSSVSDATNSLEARRLRLELRFFFQNPIQKWNARHRFPYKFLLQIIKIILVTAQLCIFAESRYNHMNYALNNKVTFSHLFVNIWDSGREVLNYPPVSGPLAVYQKTDFYESVNFAINRYGNLSDSIGPYSHLRKNNRTHPLELCICRHVGRQDLTNQLNEQCDRWNVLQEDMYNFSTEDFLKSQNFTLDFELLQSLSLEFPLLAHIKKIEDTRCSLFIVRIDYNNRNLDGQLLISLTSNLNKLKCPEDLYTEREREFFMDILNATIILICSFSLILCMRSIVRAQLLKRKTADFFRRVKGVELSMEGILEFWNFWFIMIIANDILIIIGSILERRISRNEYDSTEEWSFCSLCLGTGNMLVWFGVLRYFGFFKTYNVVILTLKRAFPKMARFLLCTLIIYAGFVFCGWLVLGPFHIKFRSISRTSENLFSLVNGDDMFATFTILDTNNLLLWYYERIYLYSFISLFIYVVLNLFLSVILDAYETIKEYYLHGFPKSDLQQFIYECESDPFSDSLIRDDLEGYDHGLWCFCKKIFNWIRLPSR</sequence>
<evidence type="ECO:0000256" key="1">
    <source>
        <dbReference type="ARBA" id="ARBA00004337"/>
    </source>
</evidence>
<keyword evidence="11" id="KW-0407">Ion channel</keyword>